<reference evidence="1 2" key="2">
    <citation type="submission" date="2019-05" db="EMBL/GenBank/DDBJ databases">
        <title>Glycomyces buryatensis sp. nov.</title>
        <authorList>
            <person name="Nikitina E."/>
        </authorList>
    </citation>
    <scope>NUCLEOTIDE SEQUENCE [LARGE SCALE GENOMIC DNA]</scope>
    <source>
        <strain evidence="1 2">18</strain>
    </source>
</reference>
<organism evidence="1 2">
    <name type="scientific">Glycomyces buryatensis</name>
    <dbReference type="NCBI Taxonomy" id="2570927"/>
    <lineage>
        <taxon>Bacteria</taxon>
        <taxon>Bacillati</taxon>
        <taxon>Actinomycetota</taxon>
        <taxon>Actinomycetes</taxon>
        <taxon>Glycomycetales</taxon>
        <taxon>Glycomycetaceae</taxon>
        <taxon>Glycomyces</taxon>
    </lineage>
</organism>
<protein>
    <submittedName>
        <fullName evidence="1">Uncharacterized protein</fullName>
    </submittedName>
</protein>
<dbReference type="Gene3D" id="1.10.287.1060">
    <property type="entry name" value="ESAT-6-like"/>
    <property type="match status" value="1"/>
</dbReference>
<evidence type="ECO:0000313" key="2">
    <source>
        <dbReference type="Proteomes" id="UP000308760"/>
    </source>
</evidence>
<name>A0A4S8QFJ8_9ACTN</name>
<dbReference type="Proteomes" id="UP000308760">
    <property type="component" value="Unassembled WGS sequence"/>
</dbReference>
<accession>A0A4S8QFJ8</accession>
<reference evidence="2" key="1">
    <citation type="submission" date="2019-04" db="EMBL/GenBank/DDBJ databases">
        <title>Nocardioides xinjiangensis sp. nov.</title>
        <authorList>
            <person name="Liu S."/>
        </authorList>
    </citation>
    <scope>NUCLEOTIDE SEQUENCE [LARGE SCALE GENOMIC DNA]</scope>
    <source>
        <strain evidence="2">18</strain>
    </source>
</reference>
<evidence type="ECO:0000313" key="1">
    <source>
        <dbReference type="EMBL" id="THV41912.1"/>
    </source>
</evidence>
<dbReference type="RefSeq" id="WP_136534275.1">
    <property type="nucleotide sequence ID" value="NZ_STGY01000037.1"/>
</dbReference>
<sequence length="117" mass="13298">MLVFVESAQLRSAAQKMKQYSSDAKNLPDKMVRDAREADRSNRGFKCADGAEELAESFETLLSHFSNYLGDVSTLVGDIADNWDMADEECANDFKTWAWELRRFRVPTIPAWRSVGN</sequence>
<proteinExistence type="predicted"/>
<keyword evidence="2" id="KW-1185">Reference proteome</keyword>
<comment type="caution">
    <text evidence="1">The sequence shown here is derived from an EMBL/GenBank/DDBJ whole genome shotgun (WGS) entry which is preliminary data.</text>
</comment>
<dbReference type="EMBL" id="STGY01000037">
    <property type="protein sequence ID" value="THV41912.1"/>
    <property type="molecule type" value="Genomic_DNA"/>
</dbReference>
<dbReference type="OrthoDB" id="5219697at2"/>
<gene>
    <name evidence="1" type="ORF">FAB82_09345</name>
</gene>
<dbReference type="AlphaFoldDB" id="A0A4S8QFJ8"/>